<sequence>MIDIQAVRDELLADLEETLESQGYLPMHDFAWTLRGYELGLTPQEIQSISAEVYELLIAKTPSRLMWNVWPKDLDGAWDADAGTEPDFDLDPDRPKGIPLLMLVPRRT</sequence>
<name>A0ABV5K9D0_9ACTN</name>
<accession>A0ABV5K9D0</accession>
<dbReference type="RefSeq" id="WP_140008005.1">
    <property type="nucleotide sequence ID" value="NZ_JBHMDG010000012.1"/>
</dbReference>
<protein>
    <submittedName>
        <fullName evidence="1">Uncharacterized protein</fullName>
    </submittedName>
</protein>
<organism evidence="1 2">
    <name type="scientific">Nocardioides plantarum</name>
    <dbReference type="NCBI Taxonomy" id="29299"/>
    <lineage>
        <taxon>Bacteria</taxon>
        <taxon>Bacillati</taxon>
        <taxon>Actinomycetota</taxon>
        <taxon>Actinomycetes</taxon>
        <taxon>Propionibacteriales</taxon>
        <taxon>Nocardioidaceae</taxon>
        <taxon>Nocardioides</taxon>
    </lineage>
</organism>
<dbReference type="EMBL" id="JBHMDG010000012">
    <property type="protein sequence ID" value="MFB9313349.1"/>
    <property type="molecule type" value="Genomic_DNA"/>
</dbReference>
<evidence type="ECO:0000313" key="1">
    <source>
        <dbReference type="EMBL" id="MFB9313349.1"/>
    </source>
</evidence>
<comment type="caution">
    <text evidence="1">The sequence shown here is derived from an EMBL/GenBank/DDBJ whole genome shotgun (WGS) entry which is preliminary data.</text>
</comment>
<evidence type="ECO:0000313" key="2">
    <source>
        <dbReference type="Proteomes" id="UP001589750"/>
    </source>
</evidence>
<reference evidence="1 2" key="1">
    <citation type="submission" date="2024-09" db="EMBL/GenBank/DDBJ databases">
        <authorList>
            <person name="Sun Q."/>
            <person name="Mori K."/>
        </authorList>
    </citation>
    <scope>NUCLEOTIDE SEQUENCE [LARGE SCALE GENOMIC DNA]</scope>
    <source>
        <strain evidence="1 2">JCM 9626</strain>
    </source>
</reference>
<dbReference type="Proteomes" id="UP001589750">
    <property type="component" value="Unassembled WGS sequence"/>
</dbReference>
<gene>
    <name evidence="1" type="ORF">ACFFRI_09865</name>
</gene>
<keyword evidence="2" id="KW-1185">Reference proteome</keyword>
<proteinExistence type="predicted"/>